<dbReference type="Proteomes" id="UP000827889">
    <property type="component" value="Chromosome 10"/>
</dbReference>
<dbReference type="RefSeq" id="XP_030546304.1">
    <property type="nucleotide sequence ID" value="XM_030690444.2"/>
</dbReference>
<dbReference type="AlphaFoldDB" id="A0A8B8QGK6"/>
<organism evidence="4 5">
    <name type="scientific">Rhodamnia argentea</name>
    <dbReference type="NCBI Taxonomy" id="178133"/>
    <lineage>
        <taxon>Eukaryota</taxon>
        <taxon>Viridiplantae</taxon>
        <taxon>Streptophyta</taxon>
        <taxon>Embryophyta</taxon>
        <taxon>Tracheophyta</taxon>
        <taxon>Spermatophyta</taxon>
        <taxon>Magnoliopsida</taxon>
        <taxon>eudicotyledons</taxon>
        <taxon>Gunneridae</taxon>
        <taxon>Pentapetalae</taxon>
        <taxon>rosids</taxon>
        <taxon>malvids</taxon>
        <taxon>Myrtales</taxon>
        <taxon>Myrtaceae</taxon>
        <taxon>Myrtoideae</taxon>
        <taxon>Myrteae</taxon>
        <taxon>Australasian group</taxon>
        <taxon>Rhodamnia</taxon>
    </lineage>
</organism>
<name>A0A8B8QGK6_9MYRT</name>
<comment type="similarity">
    <text evidence="1">Belongs to the plant LTP family.</text>
</comment>
<dbReference type="GeneID" id="115752308"/>
<dbReference type="InterPro" id="IPR000528">
    <property type="entry name" value="Plant_nsLTP"/>
</dbReference>
<feature type="signal peptide" evidence="2">
    <location>
        <begin position="1"/>
        <end position="23"/>
    </location>
</feature>
<evidence type="ECO:0000256" key="2">
    <source>
        <dbReference type="SAM" id="SignalP"/>
    </source>
</evidence>
<evidence type="ECO:0000313" key="4">
    <source>
        <dbReference type="Proteomes" id="UP000827889"/>
    </source>
</evidence>
<sequence>MPPMSHVVRTLLVALLVSASAAASSHPTCKYVEEYFPDCLDFLVGTYYIPPRRCCRSVGALNYMANHLMGPQVICQCIEAMVTRTNPPLMASRIESLPKYCATHLSFPISTAMDCSRVG</sequence>
<evidence type="ECO:0000259" key="3">
    <source>
        <dbReference type="Pfam" id="PF00234"/>
    </source>
</evidence>
<dbReference type="InterPro" id="IPR016140">
    <property type="entry name" value="Bifunc_inhib/LTP/seed_store"/>
</dbReference>
<keyword evidence="4" id="KW-1185">Reference proteome</keyword>
<gene>
    <name evidence="5" type="primary">LOC115752308</name>
</gene>
<dbReference type="SUPFAM" id="SSF47699">
    <property type="entry name" value="Bifunctional inhibitor/lipid-transfer protein/seed storage 2S albumin"/>
    <property type="match status" value="1"/>
</dbReference>
<dbReference type="PANTHER" id="PTHR33076">
    <property type="entry name" value="NON-SPECIFIC LIPID-TRANSFER PROTEIN 2-RELATED"/>
    <property type="match status" value="1"/>
</dbReference>
<dbReference type="GO" id="GO:0006869">
    <property type="term" value="P:lipid transport"/>
    <property type="evidence" value="ECO:0007669"/>
    <property type="project" value="InterPro"/>
</dbReference>
<dbReference type="KEGG" id="rarg:115752308"/>
<keyword evidence="2" id="KW-0732">Signal</keyword>
<evidence type="ECO:0000313" key="5">
    <source>
        <dbReference type="RefSeq" id="XP_030546304.1"/>
    </source>
</evidence>
<feature type="chain" id="PRO_5034209425" evidence="2">
    <location>
        <begin position="24"/>
        <end position="119"/>
    </location>
</feature>
<reference evidence="5" key="1">
    <citation type="submission" date="2025-08" db="UniProtKB">
        <authorList>
            <consortium name="RefSeq"/>
        </authorList>
    </citation>
    <scope>IDENTIFICATION</scope>
    <source>
        <tissue evidence="5">Leaf</tissue>
    </source>
</reference>
<dbReference type="OrthoDB" id="1876592at2759"/>
<protein>
    <submittedName>
        <fullName evidence="5">Non-specific lipid-transfer protein 13-like</fullName>
    </submittedName>
</protein>
<dbReference type="PRINTS" id="PR00382">
    <property type="entry name" value="LIPIDTRNSFER"/>
</dbReference>
<feature type="domain" description="Bifunctional inhibitor/plant lipid transfer protein/seed storage helical" evidence="3">
    <location>
        <begin position="29"/>
        <end position="107"/>
    </location>
</feature>
<dbReference type="GO" id="GO:0008289">
    <property type="term" value="F:lipid binding"/>
    <property type="evidence" value="ECO:0007669"/>
    <property type="project" value="InterPro"/>
</dbReference>
<proteinExistence type="inferred from homology"/>
<dbReference type="Gene3D" id="1.10.110.10">
    <property type="entry name" value="Plant lipid-transfer and hydrophobic proteins"/>
    <property type="match status" value="1"/>
</dbReference>
<dbReference type="Pfam" id="PF00234">
    <property type="entry name" value="Tryp_alpha_amyl"/>
    <property type="match status" value="1"/>
</dbReference>
<dbReference type="InterPro" id="IPR036312">
    <property type="entry name" value="Bifun_inhib/LTP/seed_sf"/>
</dbReference>
<evidence type="ECO:0000256" key="1">
    <source>
        <dbReference type="ARBA" id="ARBA00009748"/>
    </source>
</evidence>
<accession>A0A8B8QGK6</accession>